<dbReference type="RefSeq" id="WP_209746039.1">
    <property type="nucleotide sequence ID" value="NZ_JBHSMH010000090.1"/>
</dbReference>
<keyword evidence="2" id="KW-0012">Acyltransferase</keyword>
<dbReference type="InterPro" id="IPR000182">
    <property type="entry name" value="GNAT_dom"/>
</dbReference>
<evidence type="ECO:0000313" key="2">
    <source>
        <dbReference type="EMBL" id="MFC5471093.1"/>
    </source>
</evidence>
<keyword evidence="3" id="KW-1185">Reference proteome</keyword>
<evidence type="ECO:0000313" key="3">
    <source>
        <dbReference type="Proteomes" id="UP001596105"/>
    </source>
</evidence>
<keyword evidence="2" id="KW-0808">Transferase</keyword>
<dbReference type="InterPro" id="IPR016181">
    <property type="entry name" value="Acyl_CoA_acyltransferase"/>
</dbReference>
<dbReference type="Gene3D" id="3.40.630.30">
    <property type="match status" value="1"/>
</dbReference>
<dbReference type="PANTHER" id="PTHR43441">
    <property type="entry name" value="RIBOSOMAL-PROTEIN-SERINE ACETYLTRANSFERASE"/>
    <property type="match status" value="1"/>
</dbReference>
<dbReference type="Proteomes" id="UP001596105">
    <property type="component" value="Unassembled WGS sequence"/>
</dbReference>
<name>A0ABW0LZB6_9BACL</name>
<sequence>MSAVPPILIDFPDRFESDRLFIRLPLPGDGAEVNAAMQESLAELRPWLLWANRDQNVSDTEQIIRQSHAKFIERTDLRFHGYDKRSGELAICCGLHRIDWHVRVFEIGYWVRTKFAGNGFATEAAGSLERLAIEHLGANRIEIRCDRGNVRSANVALRLGYVLEGTLRGNQLSSDSSRLTDTSVYAKVRGIEF</sequence>
<evidence type="ECO:0000259" key="1">
    <source>
        <dbReference type="PROSITE" id="PS51186"/>
    </source>
</evidence>
<dbReference type="PANTHER" id="PTHR43441:SF3">
    <property type="entry name" value="ACETYLTRANSFERASE"/>
    <property type="match status" value="1"/>
</dbReference>
<gene>
    <name evidence="2" type="ORF">ACFPPD_20595</name>
</gene>
<dbReference type="InterPro" id="IPR051908">
    <property type="entry name" value="Ribosomal_N-acetyltransferase"/>
</dbReference>
<organism evidence="2 3">
    <name type="scientific">Cohnella suwonensis</name>
    <dbReference type="NCBI Taxonomy" id="696072"/>
    <lineage>
        <taxon>Bacteria</taxon>
        <taxon>Bacillati</taxon>
        <taxon>Bacillota</taxon>
        <taxon>Bacilli</taxon>
        <taxon>Bacillales</taxon>
        <taxon>Paenibacillaceae</taxon>
        <taxon>Cohnella</taxon>
    </lineage>
</organism>
<dbReference type="EMBL" id="JBHSMH010000090">
    <property type="protein sequence ID" value="MFC5471093.1"/>
    <property type="molecule type" value="Genomic_DNA"/>
</dbReference>
<accession>A0ABW0LZB6</accession>
<reference evidence="3" key="1">
    <citation type="journal article" date="2019" name="Int. J. Syst. Evol. Microbiol.">
        <title>The Global Catalogue of Microorganisms (GCM) 10K type strain sequencing project: providing services to taxonomists for standard genome sequencing and annotation.</title>
        <authorList>
            <consortium name="The Broad Institute Genomics Platform"/>
            <consortium name="The Broad Institute Genome Sequencing Center for Infectious Disease"/>
            <person name="Wu L."/>
            <person name="Ma J."/>
        </authorList>
    </citation>
    <scope>NUCLEOTIDE SEQUENCE [LARGE SCALE GENOMIC DNA]</scope>
    <source>
        <strain evidence="3">CCUG 57113</strain>
    </source>
</reference>
<feature type="domain" description="N-acetyltransferase" evidence="1">
    <location>
        <begin position="31"/>
        <end position="182"/>
    </location>
</feature>
<dbReference type="GO" id="GO:0016746">
    <property type="term" value="F:acyltransferase activity"/>
    <property type="evidence" value="ECO:0007669"/>
    <property type="project" value="UniProtKB-KW"/>
</dbReference>
<comment type="caution">
    <text evidence="2">The sequence shown here is derived from an EMBL/GenBank/DDBJ whole genome shotgun (WGS) entry which is preliminary data.</text>
</comment>
<protein>
    <submittedName>
        <fullName evidence="2">GNAT family N-acetyltransferase</fullName>
        <ecNumber evidence="2">2.3.-.-</ecNumber>
    </submittedName>
</protein>
<dbReference type="EC" id="2.3.-.-" evidence="2"/>
<dbReference type="SUPFAM" id="SSF55729">
    <property type="entry name" value="Acyl-CoA N-acyltransferases (Nat)"/>
    <property type="match status" value="1"/>
</dbReference>
<proteinExistence type="predicted"/>
<dbReference type="PROSITE" id="PS51186">
    <property type="entry name" value="GNAT"/>
    <property type="match status" value="1"/>
</dbReference>
<dbReference type="Pfam" id="PF13302">
    <property type="entry name" value="Acetyltransf_3"/>
    <property type="match status" value="1"/>
</dbReference>